<evidence type="ECO:0000313" key="1">
    <source>
        <dbReference type="EMBL" id="CAB4623940.1"/>
    </source>
</evidence>
<sequence length="146" mass="16169">MDDYSARLLQVTKEVVDTWTLRLLQGTVIARGSARPLTSEMCDEVTTSVRQDVIVSLSELLTTDVLAQRVNPLTIFRSATQPITDALLAIGVPSVQRDEFNVRSFPLDVFALCPATWGDIDERLIEPGLEWGAFKAASVIMHHKTV</sequence>
<organism evidence="1">
    <name type="scientific">freshwater metagenome</name>
    <dbReference type="NCBI Taxonomy" id="449393"/>
    <lineage>
        <taxon>unclassified sequences</taxon>
        <taxon>metagenomes</taxon>
        <taxon>ecological metagenomes</taxon>
    </lineage>
</organism>
<name>A0A6J6IHH9_9ZZZZ</name>
<proteinExistence type="predicted"/>
<accession>A0A6J6IHH9</accession>
<reference evidence="1" key="1">
    <citation type="submission" date="2020-05" db="EMBL/GenBank/DDBJ databases">
        <authorList>
            <person name="Chiriac C."/>
            <person name="Salcher M."/>
            <person name="Ghai R."/>
            <person name="Kavagutti S V."/>
        </authorList>
    </citation>
    <scope>NUCLEOTIDE SEQUENCE</scope>
</reference>
<dbReference type="AlphaFoldDB" id="A0A6J6IHH9"/>
<gene>
    <name evidence="1" type="ORF">UFOPK1960_00236</name>
</gene>
<protein>
    <submittedName>
        <fullName evidence="1">Unannotated protein</fullName>
    </submittedName>
</protein>
<dbReference type="EMBL" id="CAEZVL010000020">
    <property type="protein sequence ID" value="CAB4623940.1"/>
    <property type="molecule type" value="Genomic_DNA"/>
</dbReference>